<feature type="domain" description="DEUBAD" evidence="8">
    <location>
        <begin position="143"/>
        <end position="255"/>
    </location>
</feature>
<evidence type="ECO:0000313" key="10">
    <source>
        <dbReference type="EMBL" id="CAB3220359.1"/>
    </source>
</evidence>
<evidence type="ECO:0000256" key="6">
    <source>
        <dbReference type="ARBA" id="ARBA00023242"/>
    </source>
</evidence>
<comment type="subcellular location">
    <subcellularLocation>
        <location evidence="2">Cytoplasm</location>
    </subcellularLocation>
    <subcellularLocation>
        <location evidence="1">Nucleus</location>
    </subcellularLocation>
</comment>
<dbReference type="InterPro" id="IPR038633">
    <property type="entry name" value="Rpn13/ADRM1_Pru_sf"/>
</dbReference>
<feature type="region of interest" description="Disordered" evidence="7">
    <location>
        <begin position="243"/>
        <end position="262"/>
    </location>
</feature>
<evidence type="ECO:0000256" key="2">
    <source>
        <dbReference type="ARBA" id="ARBA00004496"/>
    </source>
</evidence>
<dbReference type="Gene3D" id="2.30.29.70">
    <property type="entry name" value="Proteasomal ubiquitin receptor Rpn13/ADRM1"/>
    <property type="match status" value="1"/>
</dbReference>
<dbReference type="InterPro" id="IPR032368">
    <property type="entry name" value="RPN13_DEUBAD"/>
</dbReference>
<keyword evidence="5" id="KW-0647">Proteasome</keyword>
<protein>
    <submittedName>
        <fullName evidence="10">Proteasomal ubiquitin receptor ADRM1-like</fullName>
    </submittedName>
</protein>
<evidence type="ECO:0000259" key="8">
    <source>
        <dbReference type="PROSITE" id="PS51916"/>
    </source>
</evidence>
<evidence type="ECO:0000256" key="3">
    <source>
        <dbReference type="ARBA" id="ARBA00009216"/>
    </source>
</evidence>
<dbReference type="GO" id="GO:0008541">
    <property type="term" value="C:proteasome regulatory particle, lid subcomplex"/>
    <property type="evidence" value="ECO:0007669"/>
    <property type="project" value="TreeGrafter"/>
</dbReference>
<evidence type="ECO:0000256" key="1">
    <source>
        <dbReference type="ARBA" id="ARBA00004123"/>
    </source>
</evidence>
<evidence type="ECO:0000259" key="9">
    <source>
        <dbReference type="PROSITE" id="PS51917"/>
    </source>
</evidence>
<gene>
    <name evidence="10" type="primary">Adrm1</name>
</gene>
<dbReference type="PANTHER" id="PTHR12225:SF0">
    <property type="entry name" value="PROTEASOMAL UBIQUITIN RECEPTOR ADRM1"/>
    <property type="match status" value="1"/>
</dbReference>
<evidence type="ECO:0000256" key="7">
    <source>
        <dbReference type="SAM" id="MobiDB-lite"/>
    </source>
</evidence>
<reference evidence="10" key="1">
    <citation type="submission" date="2020-04" db="EMBL/GenBank/DDBJ databases">
        <authorList>
            <person name="Neveu A P."/>
        </authorList>
    </citation>
    <scope>NUCLEOTIDE SEQUENCE</scope>
    <source>
        <tissue evidence="10">Whole embryo</tissue>
    </source>
</reference>
<keyword evidence="6" id="KW-0539">Nucleus</keyword>
<dbReference type="PANTHER" id="PTHR12225">
    <property type="entry name" value="ADHESION REGULATING MOLECULE 1 110 KDA CELL MEMBRANE GLYCOPROTEIN"/>
    <property type="match status" value="1"/>
</dbReference>
<feature type="domain" description="Pru" evidence="9">
    <location>
        <begin position="1"/>
        <end position="27"/>
    </location>
</feature>
<dbReference type="InterPro" id="IPR044867">
    <property type="entry name" value="DEUBAD_dom"/>
</dbReference>
<sequence>MFFWMQEPKSDKDEEFCKKVNDALNNPPQPGQGQPSAADLGGLEALAQGANLQDLFSNMDQQQLLQLMAAGGGLGNILGQAGGTRTRSRNSGATTTRTPTTTTTTPQRTTSTNATTTSSTTPSTAQSTVQLSQLQDILSQMGTQKPKETVNLADAITPEAMIPILVDPKIQEQLKPFLPQGETLSSTEEELRSTVHSPHFRQAMGSFSSALASGQLGSLLAQFGLPEAAQAAADKGDVEAFAKAMQDSAKKPASKDEDMSVD</sequence>
<feature type="region of interest" description="Disordered" evidence="7">
    <location>
        <begin position="19"/>
        <end position="40"/>
    </location>
</feature>
<dbReference type="InterPro" id="IPR038108">
    <property type="entry name" value="RPN13_DEUBAD_sf"/>
</dbReference>
<accession>A0A6F9D6Q5</accession>
<dbReference type="Pfam" id="PF16550">
    <property type="entry name" value="RPN13_C"/>
    <property type="match status" value="1"/>
</dbReference>
<feature type="region of interest" description="Disordered" evidence="7">
    <location>
        <begin position="79"/>
        <end position="128"/>
    </location>
</feature>
<dbReference type="GO" id="GO:0070628">
    <property type="term" value="F:proteasome binding"/>
    <property type="evidence" value="ECO:0007669"/>
    <property type="project" value="TreeGrafter"/>
</dbReference>
<feature type="compositionally biased region" description="Low complexity" evidence="7">
    <location>
        <begin position="93"/>
        <end position="128"/>
    </location>
</feature>
<comment type="similarity">
    <text evidence="3">Belongs to the ADRM1 family.</text>
</comment>
<dbReference type="PROSITE" id="PS51916">
    <property type="entry name" value="DEUBAD"/>
    <property type="match status" value="1"/>
</dbReference>
<evidence type="ECO:0000256" key="5">
    <source>
        <dbReference type="ARBA" id="ARBA00022942"/>
    </source>
</evidence>
<dbReference type="InterPro" id="IPR006773">
    <property type="entry name" value="Rpn13/ADRM1"/>
</dbReference>
<dbReference type="FunFam" id="1.10.2020.20:FF:000001">
    <property type="entry name" value="Proteasomal ubiquitin receptor ADRM1"/>
    <property type="match status" value="1"/>
</dbReference>
<dbReference type="GO" id="GO:0005737">
    <property type="term" value="C:cytoplasm"/>
    <property type="evidence" value="ECO:0007669"/>
    <property type="project" value="UniProtKB-SubCell"/>
</dbReference>
<evidence type="ECO:0000256" key="4">
    <source>
        <dbReference type="ARBA" id="ARBA00022490"/>
    </source>
</evidence>
<dbReference type="Gene3D" id="1.10.2020.20">
    <property type="match status" value="1"/>
</dbReference>
<name>A0A6F9D6Q5_9ASCI</name>
<dbReference type="InterPro" id="IPR044868">
    <property type="entry name" value="Rpn13/ADRM1_Pru"/>
</dbReference>
<organism evidence="10">
    <name type="scientific">Phallusia mammillata</name>
    <dbReference type="NCBI Taxonomy" id="59560"/>
    <lineage>
        <taxon>Eukaryota</taxon>
        <taxon>Metazoa</taxon>
        <taxon>Chordata</taxon>
        <taxon>Tunicata</taxon>
        <taxon>Ascidiacea</taxon>
        <taxon>Phlebobranchia</taxon>
        <taxon>Ascidiidae</taxon>
        <taxon>Phallusia</taxon>
    </lineage>
</organism>
<dbReference type="PROSITE" id="PS51917">
    <property type="entry name" value="PRU"/>
    <property type="match status" value="1"/>
</dbReference>
<feature type="compositionally biased region" description="Basic and acidic residues" evidence="7">
    <location>
        <begin position="248"/>
        <end position="262"/>
    </location>
</feature>
<dbReference type="GO" id="GO:0005634">
    <property type="term" value="C:nucleus"/>
    <property type="evidence" value="ECO:0007669"/>
    <property type="project" value="UniProtKB-SubCell"/>
</dbReference>
<proteinExistence type="evidence at transcript level"/>
<dbReference type="EMBL" id="LR782763">
    <property type="protein sequence ID" value="CAB3220359.1"/>
    <property type="molecule type" value="mRNA"/>
</dbReference>
<keyword evidence="4" id="KW-0963">Cytoplasm</keyword>
<dbReference type="AlphaFoldDB" id="A0A6F9D6Q5"/>
<keyword evidence="10" id="KW-0675">Receptor</keyword>
<dbReference type="GO" id="GO:0061133">
    <property type="term" value="F:endopeptidase activator activity"/>
    <property type="evidence" value="ECO:0007669"/>
    <property type="project" value="TreeGrafter"/>
</dbReference>